<comment type="subcellular location">
    <subcellularLocation>
        <location evidence="1 7">Cell membrane</location>
        <topology evidence="1 7">Multi-pass membrane protein</topology>
    </subcellularLocation>
</comment>
<feature type="transmembrane region" description="Helical" evidence="7">
    <location>
        <begin position="47"/>
        <end position="69"/>
    </location>
</feature>
<feature type="region of interest" description="Disordered" evidence="8">
    <location>
        <begin position="1"/>
        <end position="38"/>
    </location>
</feature>
<keyword evidence="6 7" id="KW-0472">Membrane</keyword>
<dbReference type="Pfam" id="PF00528">
    <property type="entry name" value="BPD_transp_1"/>
    <property type="match status" value="1"/>
</dbReference>
<dbReference type="OrthoDB" id="9810086at2"/>
<feature type="transmembrane region" description="Helical" evidence="7">
    <location>
        <begin position="104"/>
        <end position="128"/>
    </location>
</feature>
<evidence type="ECO:0000256" key="1">
    <source>
        <dbReference type="ARBA" id="ARBA00004651"/>
    </source>
</evidence>
<accession>A0A1C4ZVK3</accession>
<evidence type="ECO:0000256" key="5">
    <source>
        <dbReference type="ARBA" id="ARBA00022989"/>
    </source>
</evidence>
<dbReference type="GO" id="GO:0005886">
    <property type="term" value="C:plasma membrane"/>
    <property type="evidence" value="ECO:0007669"/>
    <property type="project" value="UniProtKB-SubCell"/>
</dbReference>
<feature type="transmembrane region" description="Helical" evidence="7">
    <location>
        <begin position="140"/>
        <end position="159"/>
    </location>
</feature>
<evidence type="ECO:0000256" key="7">
    <source>
        <dbReference type="RuleBase" id="RU363032"/>
    </source>
</evidence>
<dbReference type="Gene3D" id="1.10.3720.10">
    <property type="entry name" value="MetI-like"/>
    <property type="match status" value="1"/>
</dbReference>
<feature type="transmembrane region" description="Helical" evidence="7">
    <location>
        <begin position="213"/>
        <end position="235"/>
    </location>
</feature>
<evidence type="ECO:0000256" key="4">
    <source>
        <dbReference type="ARBA" id="ARBA00022692"/>
    </source>
</evidence>
<organism evidence="10 11">
    <name type="scientific">Micromonospora echinospora</name>
    <name type="common">Micromonospora purpurea</name>
    <dbReference type="NCBI Taxonomy" id="1877"/>
    <lineage>
        <taxon>Bacteria</taxon>
        <taxon>Bacillati</taxon>
        <taxon>Actinomycetota</taxon>
        <taxon>Actinomycetes</taxon>
        <taxon>Micromonosporales</taxon>
        <taxon>Micromonosporaceae</taxon>
        <taxon>Micromonospora</taxon>
    </lineage>
</organism>
<feature type="transmembrane region" description="Helical" evidence="7">
    <location>
        <begin position="289"/>
        <end position="310"/>
    </location>
</feature>
<gene>
    <name evidence="10" type="ORF">GA0070618_5853</name>
</gene>
<dbReference type="PROSITE" id="PS50928">
    <property type="entry name" value="ABC_TM1"/>
    <property type="match status" value="1"/>
</dbReference>
<evidence type="ECO:0000313" key="10">
    <source>
        <dbReference type="EMBL" id="SCF37008.1"/>
    </source>
</evidence>
<reference evidence="11" key="1">
    <citation type="submission" date="2016-06" db="EMBL/GenBank/DDBJ databases">
        <authorList>
            <person name="Varghese N."/>
            <person name="Submissions Spin"/>
        </authorList>
    </citation>
    <scope>NUCLEOTIDE SEQUENCE [LARGE SCALE GENOMIC DNA]</scope>
    <source>
        <strain evidence="11">DSM 43816</strain>
    </source>
</reference>
<keyword evidence="5 7" id="KW-1133">Transmembrane helix</keyword>
<dbReference type="EMBL" id="LT607413">
    <property type="protein sequence ID" value="SCF37008.1"/>
    <property type="molecule type" value="Genomic_DNA"/>
</dbReference>
<proteinExistence type="inferred from homology"/>
<dbReference type="InterPro" id="IPR035906">
    <property type="entry name" value="MetI-like_sf"/>
</dbReference>
<keyword evidence="4 7" id="KW-0812">Transmembrane</keyword>
<dbReference type="PANTHER" id="PTHR43744:SF9">
    <property type="entry name" value="POLYGALACTURONAN_RHAMNOGALACTURONAN TRANSPORT SYSTEM PERMEASE PROTEIN YTCP"/>
    <property type="match status" value="1"/>
</dbReference>
<evidence type="ECO:0000256" key="3">
    <source>
        <dbReference type="ARBA" id="ARBA00022475"/>
    </source>
</evidence>
<dbReference type="PANTHER" id="PTHR43744">
    <property type="entry name" value="ABC TRANSPORTER PERMEASE PROTEIN MG189-RELATED-RELATED"/>
    <property type="match status" value="1"/>
</dbReference>
<feature type="transmembrane region" description="Helical" evidence="7">
    <location>
        <begin position="171"/>
        <end position="192"/>
    </location>
</feature>
<protein>
    <submittedName>
        <fullName evidence="10">Carbohydrate ABC transporter membrane protein 2, CUT1 family</fullName>
    </submittedName>
</protein>
<evidence type="ECO:0000256" key="2">
    <source>
        <dbReference type="ARBA" id="ARBA00022448"/>
    </source>
</evidence>
<keyword evidence="3" id="KW-1003">Cell membrane</keyword>
<evidence type="ECO:0000313" key="11">
    <source>
        <dbReference type="Proteomes" id="UP000198253"/>
    </source>
</evidence>
<comment type="similarity">
    <text evidence="7">Belongs to the binding-protein-dependent transport system permease family.</text>
</comment>
<evidence type="ECO:0000256" key="8">
    <source>
        <dbReference type="SAM" id="MobiDB-lite"/>
    </source>
</evidence>
<dbReference type="Proteomes" id="UP000198253">
    <property type="component" value="Chromosome I"/>
</dbReference>
<dbReference type="InParanoid" id="A0A1C4ZVK3"/>
<keyword evidence="11" id="KW-1185">Reference proteome</keyword>
<name>A0A1C4ZVK3_MICEC</name>
<sequence length="325" mass="34601">MTAQLSGAGPVPVAPPPDGGPRKRRARPDRSVWEGPPSPAGQLGKGVVLTLLVLAVLFPMWSVVVTSLASRETISETGGMVVVPREFDPSAYVTIFNGGQITQAVWISTLVTVLGTAVSLVLTVLAAYGLSRPGSVAHRGLLFFFLLTFLIFPGLVPSYLVVTGLGLKDSIWSLILPSAISVFNLVVIRAFFMNVPGELVDSARIDGAGEFRILWTIMLPLSKAVVAVVGLFYAVGYWNAYFNSVLYIDDNDKFPIQRVLQTYILGGQSPAVSGASFNIPGVTAYPPTLAVKMAVVVVTVLPAVIVYPFVQRHFTKGVITGAVKG</sequence>
<dbReference type="InterPro" id="IPR000515">
    <property type="entry name" value="MetI-like"/>
</dbReference>
<keyword evidence="2 7" id="KW-0813">Transport</keyword>
<dbReference type="CDD" id="cd06261">
    <property type="entry name" value="TM_PBP2"/>
    <property type="match status" value="1"/>
</dbReference>
<dbReference type="SUPFAM" id="SSF161098">
    <property type="entry name" value="MetI-like"/>
    <property type="match status" value="1"/>
</dbReference>
<evidence type="ECO:0000256" key="6">
    <source>
        <dbReference type="ARBA" id="ARBA00023136"/>
    </source>
</evidence>
<dbReference type="GO" id="GO:0055085">
    <property type="term" value="P:transmembrane transport"/>
    <property type="evidence" value="ECO:0007669"/>
    <property type="project" value="InterPro"/>
</dbReference>
<dbReference type="RefSeq" id="WP_088984470.1">
    <property type="nucleotide sequence ID" value="NZ_LT607413.1"/>
</dbReference>
<feature type="domain" description="ABC transmembrane type-1" evidence="9">
    <location>
        <begin position="105"/>
        <end position="306"/>
    </location>
</feature>
<evidence type="ECO:0000259" key="9">
    <source>
        <dbReference type="PROSITE" id="PS50928"/>
    </source>
</evidence>
<dbReference type="AlphaFoldDB" id="A0A1C4ZVK3"/>